<dbReference type="Proteomes" id="UP000024942">
    <property type="component" value="Unassembled WGS sequence"/>
</dbReference>
<organism evidence="2 3">
    <name type="scientific">Hyphomonas oceanitis SCH89</name>
    <dbReference type="NCBI Taxonomy" id="1280953"/>
    <lineage>
        <taxon>Bacteria</taxon>
        <taxon>Pseudomonadati</taxon>
        <taxon>Pseudomonadota</taxon>
        <taxon>Alphaproteobacteria</taxon>
        <taxon>Hyphomonadales</taxon>
        <taxon>Hyphomonadaceae</taxon>
        <taxon>Hyphomonas</taxon>
    </lineage>
</organism>
<dbReference type="RefSeq" id="WP_035537647.1">
    <property type="nucleotide sequence ID" value="NZ_ARYL01000011.1"/>
</dbReference>
<reference evidence="2 3" key="1">
    <citation type="journal article" date="2014" name="Antonie Van Leeuwenhoek">
        <title>Hyphomonas beringensis sp. nov. and Hyphomonas chukchiensis sp. nov., isolated from surface seawater of the Bering Sea and Chukchi Sea.</title>
        <authorList>
            <person name="Li C."/>
            <person name="Lai Q."/>
            <person name="Li G."/>
            <person name="Dong C."/>
            <person name="Wang J."/>
            <person name="Liao Y."/>
            <person name="Shao Z."/>
        </authorList>
    </citation>
    <scope>NUCLEOTIDE SEQUENCE [LARGE SCALE GENOMIC DNA]</scope>
    <source>
        <strain evidence="2 3">SCH89</strain>
    </source>
</reference>
<evidence type="ECO:0000313" key="2">
    <source>
        <dbReference type="EMBL" id="KDA02792.1"/>
    </source>
</evidence>
<sequence>MSGAKSFENLKSDSSRILKSLRSNTSAGITSLAVFEQGNGENEEHRKSLHDLVSQRHAGMTFDHIMRSMLNLAVMDVSRMTDNPGTDRLSLSRLVRLVDGHKSDFENAALHWYDDLLGFPNAQAETSAAKVVEEWDVFHDNLQILQRSGELKRVRALRNNELAHSLGKSFQLPVILDIKQVLLKIGNVVSSASFALEGLEWGVDDYVVSRNENARTFWDCFGQ</sequence>
<protein>
    <recommendedName>
        <fullName evidence="1">HEPN AbiU2-like domain-containing protein</fullName>
    </recommendedName>
</protein>
<dbReference type="Pfam" id="PF18734">
    <property type="entry name" value="HEPN_AbiU2"/>
    <property type="match status" value="1"/>
</dbReference>
<dbReference type="AlphaFoldDB" id="A0A059G7I3"/>
<evidence type="ECO:0000259" key="1">
    <source>
        <dbReference type="Pfam" id="PF18734"/>
    </source>
</evidence>
<feature type="domain" description="HEPN AbiU2-like" evidence="1">
    <location>
        <begin position="16"/>
        <end position="216"/>
    </location>
</feature>
<gene>
    <name evidence="2" type="ORF">HOC_08849</name>
</gene>
<name>A0A059G7I3_9PROT</name>
<keyword evidence="3" id="KW-1185">Reference proteome</keyword>
<proteinExistence type="predicted"/>
<dbReference type="eggNOG" id="ENOG5031Q6P">
    <property type="taxonomic scope" value="Bacteria"/>
</dbReference>
<dbReference type="EMBL" id="ARYL01000011">
    <property type="protein sequence ID" value="KDA02792.1"/>
    <property type="molecule type" value="Genomic_DNA"/>
</dbReference>
<dbReference type="OrthoDB" id="9961056at2"/>
<accession>A0A059G7I3</accession>
<evidence type="ECO:0000313" key="3">
    <source>
        <dbReference type="Proteomes" id="UP000024942"/>
    </source>
</evidence>
<dbReference type="InterPro" id="IPR040704">
    <property type="entry name" value="HEPN_AbiU2"/>
</dbReference>
<dbReference type="STRING" id="1280953.HOC_08849"/>
<comment type="caution">
    <text evidence="2">The sequence shown here is derived from an EMBL/GenBank/DDBJ whole genome shotgun (WGS) entry which is preliminary data.</text>
</comment>